<dbReference type="PANTHER" id="PTHR22870">
    <property type="entry name" value="REGULATOR OF CHROMOSOME CONDENSATION"/>
    <property type="match status" value="1"/>
</dbReference>
<gene>
    <name evidence="3" type="ORF">EI981_16670</name>
</gene>
<dbReference type="EMBL" id="CP034346">
    <property type="protein sequence ID" value="AZS15908.1"/>
    <property type="molecule type" value="Genomic_DNA"/>
</dbReference>
<name>A0A3Q9I9P9_9BACL</name>
<organism evidence="3 4">
    <name type="scientific">Paenibacillus lutimineralis</name>
    <dbReference type="NCBI Taxonomy" id="2707005"/>
    <lineage>
        <taxon>Bacteria</taxon>
        <taxon>Bacillati</taxon>
        <taxon>Bacillota</taxon>
        <taxon>Bacilli</taxon>
        <taxon>Bacillales</taxon>
        <taxon>Paenibacillaceae</taxon>
        <taxon>Paenibacillus</taxon>
    </lineage>
</organism>
<accession>A0A3Q9I9P9</accession>
<dbReference type="Gene3D" id="2.130.10.30">
    <property type="entry name" value="Regulator of chromosome condensation 1/beta-lactamase-inhibitor protein II"/>
    <property type="match status" value="2"/>
</dbReference>
<dbReference type="InterPro" id="IPR009091">
    <property type="entry name" value="RCC1/BLIP-II"/>
</dbReference>
<reference evidence="4" key="1">
    <citation type="submission" date="2018-12" db="EMBL/GenBank/DDBJ databases">
        <title>Complete genome sequence of Paenibacillus sp. MBLB1234.</title>
        <authorList>
            <person name="Nam Y.-D."/>
            <person name="Kang J."/>
            <person name="Chung W.-H."/>
            <person name="Park Y.S."/>
        </authorList>
    </citation>
    <scope>NUCLEOTIDE SEQUENCE [LARGE SCALE GENOMIC DNA]</scope>
    <source>
        <strain evidence="4">MBLB1234</strain>
    </source>
</reference>
<dbReference type="SUPFAM" id="SSF50985">
    <property type="entry name" value="RCC1/BLIP-II"/>
    <property type="match status" value="2"/>
</dbReference>
<dbReference type="PROSITE" id="PS50012">
    <property type="entry name" value="RCC1_3"/>
    <property type="match status" value="1"/>
</dbReference>
<keyword evidence="4" id="KW-1185">Reference proteome</keyword>
<dbReference type="AlphaFoldDB" id="A0A3Q9I9P9"/>
<dbReference type="OrthoDB" id="27389at2"/>
<dbReference type="Proteomes" id="UP000270678">
    <property type="component" value="Chromosome"/>
</dbReference>
<sequence length="523" mass="57461">MVKLLHICRLFYIFDTQYMVLWLGRISDSIEGGSWMKRRDIFGKWFIIAFLAIGSLWPGGHEVKADSPVHVVSAAGGDLFGVAAWSDGSVTGWGYNKFGQVGDGTGIHQYVPKKIAGLAHVTQVAAAQSTSYAVTAEGEVWAWGEGYSGYVNDDPVLPYQKRELPSKLEGLRDVASISTNGSAGIAVHKDGTATLWHVFYDSDYKKQMKYVSLKGVTGIKEVHIMGSKALLLDQDGKLSSLNIYNDFYGRYRTVNEIKAPEILISEISRVAISWRDIFVLRKDGAVLQLNEKNQKLTAISGLKEISDIQTGYNRLYALKQDGTVWQWNYNSGSKAKPFQIKGLTGISAIWGTTGQTGFALNKKGEFLAWSNGYNAGLASGSGSEYNRSEALITPVQQALSWKVNGEDISFYATSGVVDNQLYVPYTSVFEAMGITITRKEVKANDPKAVPRSYTEWSFTYGSRTVSINKGKPGEVYINGKKSEAPANIISMSNSTLFPLEMICEGLGIDLKWNKATGEIVIQS</sequence>
<dbReference type="InterPro" id="IPR051210">
    <property type="entry name" value="Ub_ligase/GEF_domain"/>
</dbReference>
<evidence type="ECO:0000313" key="4">
    <source>
        <dbReference type="Proteomes" id="UP000270678"/>
    </source>
</evidence>
<dbReference type="Pfam" id="PF07833">
    <property type="entry name" value="Cu_amine_oxidN1"/>
    <property type="match status" value="1"/>
</dbReference>
<dbReference type="KEGG" id="plut:EI981_16670"/>
<evidence type="ECO:0000259" key="2">
    <source>
        <dbReference type="Pfam" id="PF07833"/>
    </source>
</evidence>
<dbReference type="Pfam" id="PF00415">
    <property type="entry name" value="RCC1"/>
    <property type="match status" value="1"/>
</dbReference>
<feature type="domain" description="Copper amine oxidase-like N-terminal" evidence="2">
    <location>
        <begin position="402"/>
        <end position="521"/>
    </location>
</feature>
<dbReference type="InterPro" id="IPR000408">
    <property type="entry name" value="Reg_chr_condens"/>
</dbReference>
<proteinExistence type="predicted"/>
<dbReference type="InterPro" id="IPR012854">
    <property type="entry name" value="Cu_amine_oxidase-like_N"/>
</dbReference>
<keyword evidence="1" id="KW-0677">Repeat</keyword>
<protein>
    <submittedName>
        <fullName evidence="3">Chromosome condensation regulator RCC1</fullName>
    </submittedName>
</protein>
<evidence type="ECO:0000256" key="1">
    <source>
        <dbReference type="ARBA" id="ARBA00022737"/>
    </source>
</evidence>
<evidence type="ECO:0000313" key="3">
    <source>
        <dbReference type="EMBL" id="AZS15908.1"/>
    </source>
</evidence>
<dbReference type="PANTHER" id="PTHR22870:SF466">
    <property type="entry name" value="ANKYRIN REPEAT-CONTAINING PROTEIN"/>
    <property type="match status" value="1"/>
</dbReference>